<accession>A0ABX1PEI4</accession>
<dbReference type="InterPro" id="IPR009297">
    <property type="entry name" value="DUF952"/>
</dbReference>
<protein>
    <submittedName>
        <fullName evidence="1">DUF952 domain-containing protein</fullName>
    </submittedName>
</protein>
<evidence type="ECO:0000313" key="1">
    <source>
        <dbReference type="EMBL" id="NMG22904.1"/>
    </source>
</evidence>
<sequence>MSTILHITQREQWKQAKLLGTYQGDTLDSEGFIHCSTPTQIIKVANTFFRNQKGLVLIFINSEKVQPEIRYEGVEEDELFPHIYGVLNIDAVFKVSDFEPGEDGLFLLTHEILTMK</sequence>
<dbReference type="SUPFAM" id="SSF56399">
    <property type="entry name" value="ADP-ribosylation"/>
    <property type="match status" value="1"/>
</dbReference>
<dbReference type="Proteomes" id="UP000718564">
    <property type="component" value="Unassembled WGS sequence"/>
</dbReference>
<evidence type="ECO:0000313" key="2">
    <source>
        <dbReference type="Proteomes" id="UP000718564"/>
    </source>
</evidence>
<keyword evidence="2" id="KW-1185">Reference proteome</keyword>
<dbReference type="PANTHER" id="PTHR34129">
    <property type="entry name" value="BLR1139 PROTEIN"/>
    <property type="match status" value="1"/>
</dbReference>
<dbReference type="EMBL" id="QMEB01000341">
    <property type="protein sequence ID" value="NMG22904.1"/>
    <property type="molecule type" value="Genomic_DNA"/>
</dbReference>
<name>A0ABX1PEI4_9CYAN</name>
<gene>
    <name evidence="1" type="ORF">DP116_27140</name>
</gene>
<dbReference type="PANTHER" id="PTHR34129:SF1">
    <property type="entry name" value="DUF952 DOMAIN-CONTAINING PROTEIN"/>
    <property type="match status" value="1"/>
</dbReference>
<dbReference type="Gene3D" id="3.20.170.20">
    <property type="entry name" value="Protein of unknown function DUF952"/>
    <property type="match status" value="1"/>
</dbReference>
<comment type="caution">
    <text evidence="1">The sequence shown here is derived from an EMBL/GenBank/DDBJ whole genome shotgun (WGS) entry which is preliminary data.</text>
</comment>
<dbReference type="RefSeq" id="WP_169158080.1">
    <property type="nucleotide sequence ID" value="NZ_CAWPJE010000355.1"/>
</dbReference>
<dbReference type="Pfam" id="PF06108">
    <property type="entry name" value="DUF952"/>
    <property type="match status" value="1"/>
</dbReference>
<organism evidence="1 2">
    <name type="scientific">Brasilonema bromeliae SPC951</name>
    <dbReference type="NCBI Taxonomy" id="385972"/>
    <lineage>
        <taxon>Bacteria</taxon>
        <taxon>Bacillati</taxon>
        <taxon>Cyanobacteriota</taxon>
        <taxon>Cyanophyceae</taxon>
        <taxon>Nostocales</taxon>
        <taxon>Scytonemataceae</taxon>
        <taxon>Brasilonema</taxon>
        <taxon>Bromeliae group (in: Brasilonema)</taxon>
    </lineage>
</organism>
<reference evidence="1 2" key="1">
    <citation type="submission" date="2018-06" db="EMBL/GenBank/DDBJ databases">
        <title>Comparative genomics of Brasilonema spp. strains.</title>
        <authorList>
            <person name="Alvarenga D.O."/>
            <person name="Fiore M.F."/>
            <person name="Varani A.M."/>
        </authorList>
    </citation>
    <scope>NUCLEOTIDE SEQUENCE [LARGE SCALE GENOMIC DNA]</scope>
    <source>
        <strain evidence="1 2">SPC951</strain>
    </source>
</reference>
<proteinExistence type="predicted"/>